<organism evidence="2 3">
    <name type="scientific">Corynebacterium casei LMG S-19264</name>
    <dbReference type="NCBI Taxonomy" id="1285583"/>
    <lineage>
        <taxon>Bacteria</taxon>
        <taxon>Bacillati</taxon>
        <taxon>Actinomycetota</taxon>
        <taxon>Actinomycetes</taxon>
        <taxon>Mycobacteriales</taxon>
        <taxon>Corynebacteriaceae</taxon>
        <taxon>Corynebacterium</taxon>
    </lineage>
</organism>
<sequence>MMSLGDFNISPETQAKLDSGELTIDGLSFRSTTTNKYSDYAPYVGSSLEFELDYPAEPLDDGDGEAGDAPTLGEVLVQIAAAAALVGVVKGAYVVKNNAPRWIESIKQKRSKKQSEESAPKAIESKPVVDHAIIYGLNPDKESDQELTDDTNVPDEQQNP</sequence>
<dbReference type="Proteomes" id="UP000019226">
    <property type="component" value="Chromosome"/>
</dbReference>
<evidence type="ECO:0000313" key="2">
    <source>
        <dbReference type="EMBL" id="AHI19472.1"/>
    </source>
</evidence>
<accession>A0ABM5PND4</accession>
<gene>
    <name evidence="2" type="ORF">CCASEI_04470</name>
</gene>
<evidence type="ECO:0000313" key="3">
    <source>
        <dbReference type="Proteomes" id="UP000019226"/>
    </source>
</evidence>
<proteinExistence type="predicted"/>
<protein>
    <submittedName>
        <fullName evidence="2">Uncharacterized protein</fullName>
    </submittedName>
</protein>
<dbReference type="GeneID" id="82877065"/>
<keyword evidence="3" id="KW-1185">Reference proteome</keyword>
<evidence type="ECO:0000256" key="1">
    <source>
        <dbReference type="SAM" id="MobiDB-lite"/>
    </source>
</evidence>
<dbReference type="RefSeq" id="WP_006822339.1">
    <property type="nucleotide sequence ID" value="NZ_CP004350.1"/>
</dbReference>
<dbReference type="EMBL" id="CP004350">
    <property type="protein sequence ID" value="AHI19472.1"/>
    <property type="molecule type" value="Genomic_DNA"/>
</dbReference>
<name>A0ABM5PND4_9CORY</name>
<reference evidence="3" key="1">
    <citation type="submission" date="2013-02" db="EMBL/GenBank/DDBJ databases">
        <title>The complete genome sequence of Corynebacterium casei LMG S-19264 (=DSM 44701).</title>
        <authorList>
            <person name="Ruckert C."/>
            <person name="Albersmeier A."/>
            <person name="Kalinowski J."/>
        </authorList>
    </citation>
    <scope>NUCLEOTIDE SEQUENCE [LARGE SCALE GENOMIC DNA]</scope>
    <source>
        <strain evidence="3">LMG S-19264</strain>
    </source>
</reference>
<feature type="region of interest" description="Disordered" evidence="1">
    <location>
        <begin position="106"/>
        <end position="160"/>
    </location>
</feature>
<feature type="compositionally biased region" description="Basic and acidic residues" evidence="1">
    <location>
        <begin position="113"/>
        <end position="129"/>
    </location>
</feature>